<dbReference type="AlphaFoldDB" id="A0A9P7E4F7"/>
<reference evidence="1" key="1">
    <citation type="journal article" date="2020" name="New Phytol.">
        <title>Comparative genomics reveals dynamic genome evolution in host specialist ectomycorrhizal fungi.</title>
        <authorList>
            <person name="Lofgren L.A."/>
            <person name="Nguyen N.H."/>
            <person name="Vilgalys R."/>
            <person name="Ruytinx J."/>
            <person name="Liao H.L."/>
            <person name="Branco S."/>
            <person name="Kuo A."/>
            <person name="LaButti K."/>
            <person name="Lipzen A."/>
            <person name="Andreopoulos W."/>
            <person name="Pangilinan J."/>
            <person name="Riley R."/>
            <person name="Hundley H."/>
            <person name="Na H."/>
            <person name="Barry K."/>
            <person name="Grigoriev I.V."/>
            <person name="Stajich J.E."/>
            <person name="Kennedy P.G."/>
        </authorList>
    </citation>
    <scope>NUCLEOTIDE SEQUENCE</scope>
    <source>
        <strain evidence="1">MN1</strain>
    </source>
</reference>
<dbReference type="RefSeq" id="XP_041189705.1">
    <property type="nucleotide sequence ID" value="XM_041329349.1"/>
</dbReference>
<organism evidence="1 2">
    <name type="scientific">Suillus subaureus</name>
    <dbReference type="NCBI Taxonomy" id="48587"/>
    <lineage>
        <taxon>Eukaryota</taxon>
        <taxon>Fungi</taxon>
        <taxon>Dikarya</taxon>
        <taxon>Basidiomycota</taxon>
        <taxon>Agaricomycotina</taxon>
        <taxon>Agaricomycetes</taxon>
        <taxon>Agaricomycetidae</taxon>
        <taxon>Boletales</taxon>
        <taxon>Suillineae</taxon>
        <taxon>Suillaceae</taxon>
        <taxon>Suillus</taxon>
    </lineage>
</organism>
<keyword evidence="2" id="KW-1185">Reference proteome</keyword>
<dbReference type="Proteomes" id="UP000807769">
    <property type="component" value="Unassembled WGS sequence"/>
</dbReference>
<name>A0A9P7E4F7_9AGAM</name>
<feature type="non-terminal residue" evidence="1">
    <location>
        <position position="1"/>
    </location>
</feature>
<proteinExistence type="predicted"/>
<dbReference type="EMBL" id="JABBWG010000031">
    <property type="protein sequence ID" value="KAG1810925.1"/>
    <property type="molecule type" value="Genomic_DNA"/>
</dbReference>
<comment type="caution">
    <text evidence="1">The sequence shown here is derived from an EMBL/GenBank/DDBJ whole genome shotgun (WGS) entry which is preliminary data.</text>
</comment>
<accession>A0A9P7E4F7</accession>
<dbReference type="GeneID" id="64623366"/>
<gene>
    <name evidence="1" type="ORF">BJ212DRAFT_1219169</name>
</gene>
<protein>
    <submittedName>
        <fullName evidence="1">Uncharacterized protein</fullName>
    </submittedName>
</protein>
<dbReference type="OrthoDB" id="2691413at2759"/>
<evidence type="ECO:0000313" key="2">
    <source>
        <dbReference type="Proteomes" id="UP000807769"/>
    </source>
</evidence>
<sequence length="68" mass="7630">TLPDKVSRTLYGNWQGVIPTLIKPLLNYLVRTVGQPLKKLPSIISACTVNSCAQKHSSIIYLFFDHKC</sequence>
<feature type="non-terminal residue" evidence="1">
    <location>
        <position position="68"/>
    </location>
</feature>
<evidence type="ECO:0000313" key="1">
    <source>
        <dbReference type="EMBL" id="KAG1810925.1"/>
    </source>
</evidence>